<evidence type="ECO:0000313" key="1">
    <source>
        <dbReference type="EMBL" id="KER23949.1"/>
    </source>
</evidence>
<dbReference type="Proteomes" id="UP000054324">
    <property type="component" value="Unassembled WGS sequence"/>
</dbReference>
<dbReference type="KEGG" id="ovi:T265_08307"/>
<protein>
    <submittedName>
        <fullName evidence="1">Uncharacterized protein</fullName>
    </submittedName>
</protein>
<dbReference type="GeneID" id="20322486"/>
<accession>A0A075A8W2</accession>
<dbReference type="RefSeq" id="XP_009172327.1">
    <property type="nucleotide sequence ID" value="XM_009174063.1"/>
</dbReference>
<dbReference type="EMBL" id="KL596829">
    <property type="protein sequence ID" value="KER23949.1"/>
    <property type="molecule type" value="Genomic_DNA"/>
</dbReference>
<name>A0A075A8W2_OPIVI</name>
<dbReference type="AlphaFoldDB" id="A0A075A8W2"/>
<keyword evidence="2" id="KW-1185">Reference proteome</keyword>
<organism evidence="1 2">
    <name type="scientific">Opisthorchis viverrini</name>
    <name type="common">Southeast Asian liver fluke</name>
    <dbReference type="NCBI Taxonomy" id="6198"/>
    <lineage>
        <taxon>Eukaryota</taxon>
        <taxon>Metazoa</taxon>
        <taxon>Spiralia</taxon>
        <taxon>Lophotrochozoa</taxon>
        <taxon>Platyhelminthes</taxon>
        <taxon>Trematoda</taxon>
        <taxon>Digenea</taxon>
        <taxon>Opisthorchiida</taxon>
        <taxon>Opisthorchiata</taxon>
        <taxon>Opisthorchiidae</taxon>
        <taxon>Opisthorchis</taxon>
    </lineage>
</organism>
<dbReference type="STRING" id="6198.A0A075A8W2"/>
<dbReference type="CTD" id="20322486"/>
<reference evidence="1 2" key="1">
    <citation type="submission" date="2013-11" db="EMBL/GenBank/DDBJ databases">
        <title>Opisthorchis viverrini - life in the bile duct.</title>
        <authorList>
            <person name="Young N.D."/>
            <person name="Nagarajan N."/>
            <person name="Lin S.J."/>
            <person name="Korhonen P.K."/>
            <person name="Jex A.R."/>
            <person name="Hall R.S."/>
            <person name="Safavi-Hemami H."/>
            <person name="Kaewkong W."/>
            <person name="Bertrand D."/>
            <person name="Gao S."/>
            <person name="Seet Q."/>
            <person name="Wongkham S."/>
            <person name="Teh B.T."/>
            <person name="Wongkham C."/>
            <person name="Intapan P.M."/>
            <person name="Maleewong W."/>
            <person name="Yang X."/>
            <person name="Hu M."/>
            <person name="Wang Z."/>
            <person name="Hofmann A."/>
            <person name="Sternberg P.W."/>
            <person name="Tan P."/>
            <person name="Wang J."/>
            <person name="Gasser R.B."/>
        </authorList>
    </citation>
    <scope>NUCLEOTIDE SEQUENCE [LARGE SCALE GENOMIC DNA]</scope>
</reference>
<gene>
    <name evidence="1" type="ORF">T265_08307</name>
</gene>
<sequence>MHLVYKTEYPSSPSTRLPEPSWIFIDCYSIASKRYIATPQIPDAKRIYEKTYYSHAPTSSITVTPSRACPISHQPPVPYPPLPQNFTVSSLAHPNPVQYSCSLPSSPNVVILPPLMFLPRIISPYIPVAASQSMVTSCFLVQSDPAVRVPCAVNSTVTDALVTPIPTALREPSQTATSSNIRSTPPISRPAERNMIAILPKEPPLVNLQTPAEALSIRTMELNSRKL</sequence>
<proteinExistence type="predicted"/>
<evidence type="ECO:0000313" key="2">
    <source>
        <dbReference type="Proteomes" id="UP000054324"/>
    </source>
</evidence>